<keyword evidence="2" id="KW-1003">Cell membrane</keyword>
<gene>
    <name evidence="7" type="ORF">SAMN05518683_1042</name>
</gene>
<organism evidence="7 8">
    <name type="scientific">Salibacterium halotolerans</name>
    <dbReference type="NCBI Taxonomy" id="1884432"/>
    <lineage>
        <taxon>Bacteria</taxon>
        <taxon>Bacillati</taxon>
        <taxon>Bacillota</taxon>
        <taxon>Bacilli</taxon>
        <taxon>Bacillales</taxon>
        <taxon>Bacillaceae</taxon>
    </lineage>
</organism>
<evidence type="ECO:0000256" key="4">
    <source>
        <dbReference type="ARBA" id="ARBA00022989"/>
    </source>
</evidence>
<dbReference type="GO" id="GO:0015171">
    <property type="term" value="F:amino acid transmembrane transporter activity"/>
    <property type="evidence" value="ECO:0007669"/>
    <property type="project" value="TreeGrafter"/>
</dbReference>
<keyword evidence="4 6" id="KW-1133">Transmembrane helix</keyword>
<feature type="transmembrane region" description="Helical" evidence="6">
    <location>
        <begin position="170"/>
        <end position="190"/>
    </location>
</feature>
<keyword evidence="8" id="KW-1185">Reference proteome</keyword>
<keyword evidence="5 6" id="KW-0472">Membrane</keyword>
<evidence type="ECO:0000256" key="1">
    <source>
        <dbReference type="ARBA" id="ARBA00004651"/>
    </source>
</evidence>
<dbReference type="GO" id="GO:0033228">
    <property type="term" value="P:cysteine export across plasma membrane"/>
    <property type="evidence" value="ECO:0007669"/>
    <property type="project" value="TreeGrafter"/>
</dbReference>
<evidence type="ECO:0000313" key="7">
    <source>
        <dbReference type="EMBL" id="SFP29786.1"/>
    </source>
</evidence>
<feature type="transmembrane region" description="Helical" evidence="6">
    <location>
        <begin position="63"/>
        <end position="85"/>
    </location>
</feature>
<proteinExistence type="predicted"/>
<feature type="transmembrane region" description="Helical" evidence="6">
    <location>
        <begin position="39"/>
        <end position="57"/>
    </location>
</feature>
<dbReference type="GO" id="GO:0005886">
    <property type="term" value="C:plasma membrane"/>
    <property type="evidence" value="ECO:0007669"/>
    <property type="project" value="UniProtKB-SubCell"/>
</dbReference>
<evidence type="ECO:0000256" key="3">
    <source>
        <dbReference type="ARBA" id="ARBA00022692"/>
    </source>
</evidence>
<sequence length="191" mass="20917">MNITSFFIYCVISTFTPGPANIVILSTVYNSGMKKAAKFTYGATTAFGLLLFVSAFLNSVLVSILPGILIVMQILGSCYMLYLAWQIYNTRASKPSSDKTGTFLSGFVMQFLNPKLVLFTLTVVPGFILPHYTSVPAVATGVIAVTLIGFAAFVTWLLFGSIFQTFLQKYNKVVNTIMAAFLVYSAAMIWM</sequence>
<dbReference type="STRING" id="1884432.SAMN05518683_1042"/>
<dbReference type="Pfam" id="PF01810">
    <property type="entry name" value="LysE"/>
    <property type="match status" value="1"/>
</dbReference>
<protein>
    <submittedName>
        <fullName evidence="7">Threonine/homoserine/homoserine lactone efflux protein</fullName>
    </submittedName>
</protein>
<dbReference type="AlphaFoldDB" id="A0A1I5P8I0"/>
<dbReference type="PANTHER" id="PTHR30086">
    <property type="entry name" value="ARGININE EXPORTER PROTEIN ARGO"/>
    <property type="match status" value="1"/>
</dbReference>
<dbReference type="EMBL" id="FOXD01000004">
    <property type="protein sequence ID" value="SFP29786.1"/>
    <property type="molecule type" value="Genomic_DNA"/>
</dbReference>
<evidence type="ECO:0000256" key="5">
    <source>
        <dbReference type="ARBA" id="ARBA00023136"/>
    </source>
</evidence>
<comment type="subcellular location">
    <subcellularLocation>
        <location evidence="1">Cell membrane</location>
        <topology evidence="1">Multi-pass membrane protein</topology>
    </subcellularLocation>
</comment>
<keyword evidence="3 6" id="KW-0812">Transmembrane</keyword>
<dbReference type="Proteomes" id="UP000198892">
    <property type="component" value="Unassembled WGS sequence"/>
</dbReference>
<dbReference type="InterPro" id="IPR001123">
    <property type="entry name" value="LeuE-type"/>
</dbReference>
<name>A0A1I5P8I0_9BACI</name>
<dbReference type="OrthoDB" id="198428at2"/>
<evidence type="ECO:0000313" key="8">
    <source>
        <dbReference type="Proteomes" id="UP000198892"/>
    </source>
</evidence>
<reference evidence="8" key="1">
    <citation type="submission" date="2016-10" db="EMBL/GenBank/DDBJ databases">
        <authorList>
            <person name="Varghese N."/>
            <person name="Submissions S."/>
        </authorList>
    </citation>
    <scope>NUCLEOTIDE SEQUENCE [LARGE SCALE GENOMIC DNA]</scope>
    <source>
        <strain evidence="8">S7</strain>
    </source>
</reference>
<evidence type="ECO:0000256" key="6">
    <source>
        <dbReference type="SAM" id="Phobius"/>
    </source>
</evidence>
<evidence type="ECO:0000256" key="2">
    <source>
        <dbReference type="ARBA" id="ARBA00022475"/>
    </source>
</evidence>
<accession>A0A1I5P8I0</accession>
<feature type="transmembrane region" description="Helical" evidence="6">
    <location>
        <begin position="106"/>
        <end position="129"/>
    </location>
</feature>
<dbReference type="RefSeq" id="WP_093335561.1">
    <property type="nucleotide sequence ID" value="NZ_FOXD01000004.1"/>
</dbReference>
<dbReference type="PANTHER" id="PTHR30086:SF20">
    <property type="entry name" value="ARGININE EXPORTER PROTEIN ARGO-RELATED"/>
    <property type="match status" value="1"/>
</dbReference>
<feature type="transmembrane region" description="Helical" evidence="6">
    <location>
        <begin position="6"/>
        <end position="27"/>
    </location>
</feature>
<feature type="transmembrane region" description="Helical" evidence="6">
    <location>
        <begin position="135"/>
        <end position="158"/>
    </location>
</feature>